<dbReference type="EMBL" id="CASHTH010002909">
    <property type="protein sequence ID" value="CAI8037002.1"/>
    <property type="molecule type" value="Genomic_DNA"/>
</dbReference>
<feature type="region of interest" description="Disordered" evidence="2">
    <location>
        <begin position="90"/>
        <end position="145"/>
    </location>
</feature>
<dbReference type="Proteomes" id="UP001174909">
    <property type="component" value="Unassembled WGS sequence"/>
</dbReference>
<keyword evidence="1" id="KW-0175">Coiled coil</keyword>
<name>A0AA35X416_GEOBA</name>
<feature type="compositionally biased region" description="Pro residues" evidence="2">
    <location>
        <begin position="216"/>
        <end position="225"/>
    </location>
</feature>
<feature type="compositionally biased region" description="Polar residues" evidence="2">
    <location>
        <begin position="124"/>
        <end position="133"/>
    </location>
</feature>
<reference evidence="3" key="1">
    <citation type="submission" date="2023-03" db="EMBL/GenBank/DDBJ databases">
        <authorList>
            <person name="Steffen K."/>
            <person name="Cardenas P."/>
        </authorList>
    </citation>
    <scope>NUCLEOTIDE SEQUENCE</scope>
</reference>
<proteinExistence type="predicted"/>
<feature type="compositionally biased region" description="Polar residues" evidence="2">
    <location>
        <begin position="276"/>
        <end position="286"/>
    </location>
</feature>
<sequence length="431" mass="48651">MLESFREEQLKQLKTKLQTAALEGERYQLQFREVQEALDEQIETNRRLEVTNDWANDINILLRQKVEMDSQLCRIKPRTGTFLEKSVSLKYPSEQRPKPVPKPRRRPGMLASSKSTDKLDDFSSDANSLTNSCPEPPRALHRRPNISISVSSLPALMTEEGGEATYLQLDEVAMLKDEQKNRLRSGGKSRSVSAINKQRSSYENPDDPIYVKFPVTEPPTPPPRDQPFRFSDLSAKRATSLYSNRSQDQRALRPNRLSVIDEKDESVKSPQGLMTPRNQRTTQSMKSPRVRSDSLLLEPDPFLRRPSFDRQRSRGDILISEVVTSVKAKNPGDLSAKKGELVKVTNSVIEKKLCVAVKTNGDSGTIRKKNLQQVVPVDIQYDPLNPATSSRRGVFDHIARCSNPHDQWVSPVDTMKIIIIPSSLHAGDTGL</sequence>
<evidence type="ECO:0000256" key="2">
    <source>
        <dbReference type="SAM" id="MobiDB-lite"/>
    </source>
</evidence>
<gene>
    <name evidence="3" type="ORF">GBAR_LOCUS20712</name>
</gene>
<dbReference type="AlphaFoldDB" id="A0AA35X416"/>
<evidence type="ECO:0000313" key="4">
    <source>
        <dbReference type="Proteomes" id="UP001174909"/>
    </source>
</evidence>
<feature type="non-terminal residue" evidence="3">
    <location>
        <position position="431"/>
    </location>
</feature>
<protein>
    <submittedName>
        <fullName evidence="3">Uncharacterized protein</fullName>
    </submittedName>
</protein>
<organism evidence="3 4">
    <name type="scientific">Geodia barretti</name>
    <name type="common">Barrett's horny sponge</name>
    <dbReference type="NCBI Taxonomy" id="519541"/>
    <lineage>
        <taxon>Eukaryota</taxon>
        <taxon>Metazoa</taxon>
        <taxon>Porifera</taxon>
        <taxon>Demospongiae</taxon>
        <taxon>Heteroscleromorpha</taxon>
        <taxon>Tetractinellida</taxon>
        <taxon>Astrophorina</taxon>
        <taxon>Geodiidae</taxon>
        <taxon>Geodia</taxon>
    </lineage>
</organism>
<evidence type="ECO:0000256" key="1">
    <source>
        <dbReference type="SAM" id="Coils"/>
    </source>
</evidence>
<evidence type="ECO:0000313" key="3">
    <source>
        <dbReference type="EMBL" id="CAI8037002.1"/>
    </source>
</evidence>
<comment type="caution">
    <text evidence="3">The sequence shown here is derived from an EMBL/GenBank/DDBJ whole genome shotgun (WGS) entry which is preliminary data.</text>
</comment>
<accession>A0AA35X416</accession>
<feature type="compositionally biased region" description="Polar residues" evidence="2">
    <location>
        <begin position="188"/>
        <end position="203"/>
    </location>
</feature>
<feature type="region of interest" description="Disordered" evidence="2">
    <location>
        <begin position="179"/>
        <end position="291"/>
    </location>
</feature>
<keyword evidence="4" id="KW-1185">Reference proteome</keyword>
<feature type="coiled-coil region" evidence="1">
    <location>
        <begin position="10"/>
        <end position="51"/>
    </location>
</feature>